<dbReference type="GO" id="GO:0045493">
    <property type="term" value="P:xylan catabolic process"/>
    <property type="evidence" value="ECO:0007669"/>
    <property type="project" value="InterPro"/>
</dbReference>
<dbReference type="GO" id="GO:0046559">
    <property type="term" value="F:alpha-glucuronidase activity"/>
    <property type="evidence" value="ECO:0007669"/>
    <property type="project" value="InterPro"/>
</dbReference>
<name>A0A3E3IEQ4_9FIRM</name>
<dbReference type="InterPro" id="IPR029018">
    <property type="entry name" value="Hex-like_dom2"/>
</dbReference>
<comment type="caution">
    <text evidence="3">The sequence shown here is derived from an EMBL/GenBank/DDBJ whole genome shotgun (WGS) entry which is preliminary data.</text>
</comment>
<sequence>MNNNHRLCLAEDGRTQYKIVIPEGASETLKYAAEELSKYLKEISGAVFPVTTEGQLTQEEEEGLILTGCGRLCRELVSPDELMKLGEEGFLIRTIGKDLVIAGNTGRGTLYGVYGFLKRSLGCRWFTPEVSHIPKRSRLELESADRAELPALEYREPYLLGNQEPEWHVRNFSNGHFPKITARMGGRVKYDPFVHSFYTLVPPETYFAEHPEYYAQIDGKRVGERAQLCLSNEEVFEIVLAELRARLEKDPEIAVVSVSQNDCAGACTCDRCRKVEEEEGSPAGNMLRFVNRIAEALEKEYPHLRIDTLAYQYTRKPPKLTRPRPNVIVRLCSIECCFSHPLAECGKAIAAGGKQIEGGRSFTEDLEGWGKICNQLYIWDYTTNFANYLQPFPDFNVLQENIRYFIRNHVRGIFEEGNNAEGECGGLNRLRQYLLAQLLWNPEIDAQACMREFLIGYFGMAAPWIEKWIEACQSRITPEIHMSIYDSPAAAYLEEALLEEGDRIFDCAEAAADNEEILSRVRTARLSLRYVRMMRKPEDAPDREAEIKSFFEDVKKAGITQIREWTSLETSEAQLLDR</sequence>
<reference evidence="3 4" key="1">
    <citation type="submission" date="2018-08" db="EMBL/GenBank/DDBJ databases">
        <title>A genome reference for cultivated species of the human gut microbiota.</title>
        <authorList>
            <person name="Zou Y."/>
            <person name="Xue W."/>
            <person name="Luo G."/>
        </authorList>
    </citation>
    <scope>NUCLEOTIDE SEQUENCE [LARGE SCALE GENOMIC DNA]</scope>
    <source>
        <strain evidence="3 4">AF26-4BH</strain>
    </source>
</reference>
<evidence type="ECO:0000256" key="1">
    <source>
        <dbReference type="ARBA" id="ARBA00022801"/>
    </source>
</evidence>
<accession>A0A3E3IEQ4</accession>
<dbReference type="AlphaFoldDB" id="A0A3E3IEQ4"/>
<dbReference type="Pfam" id="PF16126">
    <property type="entry name" value="DUF4838"/>
    <property type="match status" value="1"/>
</dbReference>
<dbReference type="RefSeq" id="WP_025489512.1">
    <property type="nucleotide sequence ID" value="NZ_JBKVAZ010000002.1"/>
</dbReference>
<protein>
    <submittedName>
        <fullName evidence="3">DUF4838 domain-containing protein</fullName>
    </submittedName>
</protein>
<organism evidence="3 4">
    <name type="scientific">Eisenbergiella massiliensis</name>
    <dbReference type="NCBI Taxonomy" id="1720294"/>
    <lineage>
        <taxon>Bacteria</taxon>
        <taxon>Bacillati</taxon>
        <taxon>Bacillota</taxon>
        <taxon>Clostridia</taxon>
        <taxon>Lachnospirales</taxon>
        <taxon>Lachnospiraceae</taxon>
        <taxon>Eisenbergiella</taxon>
    </lineage>
</organism>
<dbReference type="Proteomes" id="UP000261166">
    <property type="component" value="Unassembled WGS sequence"/>
</dbReference>
<proteinExistence type="predicted"/>
<evidence type="ECO:0000313" key="3">
    <source>
        <dbReference type="EMBL" id="RGE65537.1"/>
    </source>
</evidence>
<dbReference type="SUPFAM" id="SSF55545">
    <property type="entry name" value="beta-N-acetylhexosaminidase-like domain"/>
    <property type="match status" value="1"/>
</dbReference>
<evidence type="ECO:0000313" key="4">
    <source>
        <dbReference type="Proteomes" id="UP000261166"/>
    </source>
</evidence>
<evidence type="ECO:0000259" key="2">
    <source>
        <dbReference type="Pfam" id="PF03648"/>
    </source>
</evidence>
<dbReference type="PANTHER" id="PTHR47406:SF2">
    <property type="entry name" value="ALPHA GLUCURONIDASE N-TERMINAL DOMAIN-CONTAINING PROTEIN"/>
    <property type="match status" value="1"/>
</dbReference>
<dbReference type="Gene3D" id="3.30.379.10">
    <property type="entry name" value="Chitobiase/beta-hexosaminidase domain 2-like"/>
    <property type="match status" value="1"/>
</dbReference>
<dbReference type="InterPro" id="IPR032287">
    <property type="entry name" value="DUF4838"/>
</dbReference>
<feature type="domain" description="Alpha glucuronidase N-terminal" evidence="2">
    <location>
        <begin position="19"/>
        <end position="115"/>
    </location>
</feature>
<dbReference type="InterPro" id="IPR005154">
    <property type="entry name" value="Glyco_hydro_67_aGlcAse_N"/>
</dbReference>
<dbReference type="PANTHER" id="PTHR47406">
    <property type="entry name" value="COAGULATION FACTOR 5/8 TYPE, C-TERMINAL"/>
    <property type="match status" value="1"/>
</dbReference>
<dbReference type="OrthoDB" id="5136785at2"/>
<dbReference type="EMBL" id="QVLU01000034">
    <property type="protein sequence ID" value="RGE65537.1"/>
    <property type="molecule type" value="Genomic_DNA"/>
</dbReference>
<dbReference type="Pfam" id="PF03648">
    <property type="entry name" value="Glyco_hydro_67N"/>
    <property type="match status" value="1"/>
</dbReference>
<keyword evidence="1" id="KW-0378">Hydrolase</keyword>
<gene>
    <name evidence="3" type="ORF">DWY69_25755</name>
</gene>